<dbReference type="InterPro" id="IPR029060">
    <property type="entry name" value="PIN-like_dom_sf"/>
</dbReference>
<reference evidence="4" key="1">
    <citation type="journal article" date="2020" name="Nature">
        <title>Giant virus diversity and host interactions through global metagenomics.</title>
        <authorList>
            <person name="Schulz F."/>
            <person name="Roux S."/>
            <person name="Paez-Espino D."/>
            <person name="Jungbluth S."/>
            <person name="Walsh D.A."/>
            <person name="Denef V.J."/>
            <person name="McMahon K.D."/>
            <person name="Konstantinidis K.T."/>
            <person name="Eloe-Fadrosh E.A."/>
            <person name="Kyrpides N.C."/>
            <person name="Woyke T."/>
        </authorList>
    </citation>
    <scope>NUCLEOTIDE SEQUENCE</scope>
    <source>
        <strain evidence="4">GVMAG-M-3300023179-63</strain>
    </source>
</reference>
<dbReference type="InterPro" id="IPR020046">
    <property type="entry name" value="5-3_exonucl_a-hlix_arch_N"/>
</dbReference>
<dbReference type="SUPFAM" id="SSF47807">
    <property type="entry name" value="5' to 3' exonuclease, C-terminal subdomain"/>
    <property type="match status" value="1"/>
</dbReference>
<name>A0A6C0H463_9ZZZZ</name>
<sequence>MTSDPKIFVLVDTSYWIFYRYYAIVQWWGHSNPESPLTNPIENEEFVEKFMKTFSESLTGFKKKQKIHKKQSTIIAVRDCPRKDIWRNALFSEYKGTRDKGEEFFGGPFFKHIYQDNNKLLYEAGANVVIQFPNLEADDIIALTKNHIRQKYADAKIYIIANDHDYLQLLDEHTEIVNFQNKFLKEAKKVFSEPQKNLFYKIVLGDKSDNIMPIFKKCGPKTCEKYYENNELFLEALKKENAYEKYELNKKLVDFRELPHELVSSFIKENSELLDRL</sequence>
<dbReference type="GO" id="GO:0003677">
    <property type="term" value="F:DNA binding"/>
    <property type="evidence" value="ECO:0007669"/>
    <property type="project" value="InterPro"/>
</dbReference>
<protein>
    <recommendedName>
        <fullName evidence="3">5'-3' exonuclease domain-containing protein</fullName>
    </recommendedName>
</protein>
<dbReference type="InterPro" id="IPR002421">
    <property type="entry name" value="5-3_exonuclease"/>
</dbReference>
<dbReference type="AlphaFoldDB" id="A0A6C0H463"/>
<dbReference type="InterPro" id="IPR038969">
    <property type="entry name" value="FEN"/>
</dbReference>
<dbReference type="GO" id="GO:0008409">
    <property type="term" value="F:5'-3' exonuclease activity"/>
    <property type="evidence" value="ECO:0007669"/>
    <property type="project" value="InterPro"/>
</dbReference>
<evidence type="ECO:0000256" key="2">
    <source>
        <dbReference type="ARBA" id="ARBA00022801"/>
    </source>
</evidence>
<dbReference type="Pfam" id="PF02739">
    <property type="entry name" value="5_3_exonuc_N"/>
    <property type="match status" value="1"/>
</dbReference>
<proteinExistence type="predicted"/>
<feature type="domain" description="5'-3' exonuclease" evidence="3">
    <location>
        <begin position="4"/>
        <end position="268"/>
    </location>
</feature>
<dbReference type="PANTHER" id="PTHR42646">
    <property type="entry name" value="FLAP ENDONUCLEASE XNI"/>
    <property type="match status" value="1"/>
</dbReference>
<dbReference type="InterPro" id="IPR036279">
    <property type="entry name" value="5-3_exonuclease_C_sf"/>
</dbReference>
<dbReference type="SUPFAM" id="SSF88723">
    <property type="entry name" value="PIN domain-like"/>
    <property type="match status" value="1"/>
</dbReference>
<dbReference type="PANTHER" id="PTHR42646:SF2">
    <property type="entry name" value="5'-3' EXONUCLEASE FAMILY PROTEIN"/>
    <property type="match status" value="1"/>
</dbReference>
<keyword evidence="1" id="KW-0540">Nuclease</keyword>
<evidence type="ECO:0000256" key="1">
    <source>
        <dbReference type="ARBA" id="ARBA00022722"/>
    </source>
</evidence>
<dbReference type="GO" id="GO:0033567">
    <property type="term" value="P:DNA replication, Okazaki fragment processing"/>
    <property type="evidence" value="ECO:0007669"/>
    <property type="project" value="InterPro"/>
</dbReference>
<evidence type="ECO:0000313" key="4">
    <source>
        <dbReference type="EMBL" id="QHT75170.1"/>
    </source>
</evidence>
<dbReference type="Gene3D" id="3.40.50.1010">
    <property type="entry name" value="5'-nuclease"/>
    <property type="match status" value="1"/>
</dbReference>
<dbReference type="Gene3D" id="1.10.150.20">
    <property type="entry name" value="5' to 3' exonuclease, C-terminal subdomain"/>
    <property type="match status" value="1"/>
</dbReference>
<dbReference type="GO" id="GO:0017108">
    <property type="term" value="F:5'-flap endonuclease activity"/>
    <property type="evidence" value="ECO:0007669"/>
    <property type="project" value="InterPro"/>
</dbReference>
<keyword evidence="2" id="KW-0378">Hydrolase</keyword>
<organism evidence="4">
    <name type="scientific">viral metagenome</name>
    <dbReference type="NCBI Taxonomy" id="1070528"/>
    <lineage>
        <taxon>unclassified sequences</taxon>
        <taxon>metagenomes</taxon>
        <taxon>organismal metagenomes</taxon>
    </lineage>
</organism>
<evidence type="ECO:0000259" key="3">
    <source>
        <dbReference type="SMART" id="SM00475"/>
    </source>
</evidence>
<accession>A0A6C0H463</accession>
<dbReference type="SMART" id="SM00475">
    <property type="entry name" value="53EXOc"/>
    <property type="match status" value="1"/>
</dbReference>
<dbReference type="EMBL" id="MN739864">
    <property type="protein sequence ID" value="QHT75170.1"/>
    <property type="molecule type" value="Genomic_DNA"/>
</dbReference>